<gene>
    <name evidence="1" type="ORF">C7B65_07945</name>
</gene>
<comment type="caution">
    <text evidence="1">The sequence shown here is derived from an EMBL/GenBank/DDBJ whole genome shotgun (WGS) entry which is preliminary data.</text>
</comment>
<dbReference type="STRING" id="1920490.GCA_001895925_04164"/>
<dbReference type="Pfam" id="PF14271">
    <property type="entry name" value="DUF4359"/>
    <property type="match status" value="1"/>
</dbReference>
<keyword evidence="2" id="KW-1185">Reference proteome</keyword>
<organism evidence="1 2">
    <name type="scientific">Phormidesmis priestleyi ULC007</name>
    <dbReference type="NCBI Taxonomy" id="1920490"/>
    <lineage>
        <taxon>Bacteria</taxon>
        <taxon>Bacillati</taxon>
        <taxon>Cyanobacteriota</taxon>
        <taxon>Cyanophyceae</taxon>
        <taxon>Leptolyngbyales</taxon>
        <taxon>Leptolyngbyaceae</taxon>
        <taxon>Phormidesmis</taxon>
    </lineage>
</organism>
<evidence type="ECO:0000313" key="1">
    <source>
        <dbReference type="EMBL" id="PSB20363.1"/>
    </source>
</evidence>
<dbReference type="EMBL" id="PVWG01000006">
    <property type="protein sequence ID" value="PSB20363.1"/>
    <property type="molecule type" value="Genomic_DNA"/>
</dbReference>
<sequence length="127" mass="14259">MKIVNLTAGIVGVLLLVGAVTLAITNPKQEAFENFAVQRIREDACKKAPLGLASQCPKFVDDNQAEIKKVITRNTDRQDFLLFSFYQTDLSVRAIVPDLAFLPGMPTYHFETVGLFGKFYIYEAKKR</sequence>
<dbReference type="InterPro" id="IPR025578">
    <property type="entry name" value="DUF4359"/>
</dbReference>
<dbReference type="AlphaFoldDB" id="A0A2T1DIS0"/>
<accession>A0A2T1DIS0</accession>
<evidence type="ECO:0000313" key="2">
    <source>
        <dbReference type="Proteomes" id="UP000238634"/>
    </source>
</evidence>
<dbReference type="OrthoDB" id="573423at2"/>
<reference evidence="1 2" key="1">
    <citation type="submission" date="2018-02" db="EMBL/GenBank/DDBJ databases">
        <authorList>
            <person name="Cohen D.B."/>
            <person name="Kent A.D."/>
        </authorList>
    </citation>
    <scope>NUCLEOTIDE SEQUENCE [LARGE SCALE GENOMIC DNA]</scope>
    <source>
        <strain evidence="1 2">ULC007</strain>
    </source>
</reference>
<name>A0A2T1DIS0_9CYAN</name>
<dbReference type="RefSeq" id="WP_073070282.1">
    <property type="nucleotide sequence ID" value="NZ_MPPI01000006.1"/>
</dbReference>
<reference evidence="1 2" key="2">
    <citation type="submission" date="2018-03" db="EMBL/GenBank/DDBJ databases">
        <title>The ancient ancestry and fast evolution of plastids.</title>
        <authorList>
            <person name="Moore K.R."/>
            <person name="Magnabosco C."/>
            <person name="Momper L."/>
            <person name="Gold D.A."/>
            <person name="Bosak T."/>
            <person name="Fournier G.P."/>
        </authorList>
    </citation>
    <scope>NUCLEOTIDE SEQUENCE [LARGE SCALE GENOMIC DNA]</scope>
    <source>
        <strain evidence="1 2">ULC007</strain>
    </source>
</reference>
<proteinExistence type="predicted"/>
<dbReference type="Proteomes" id="UP000238634">
    <property type="component" value="Unassembled WGS sequence"/>
</dbReference>
<protein>
    <submittedName>
        <fullName evidence="1">DUF4359 domain-containing protein</fullName>
    </submittedName>
</protein>